<organism evidence="2 3">
    <name type="scientific">Extremus antarcticus</name>
    <dbReference type="NCBI Taxonomy" id="702011"/>
    <lineage>
        <taxon>Eukaryota</taxon>
        <taxon>Fungi</taxon>
        <taxon>Dikarya</taxon>
        <taxon>Ascomycota</taxon>
        <taxon>Pezizomycotina</taxon>
        <taxon>Dothideomycetes</taxon>
        <taxon>Dothideomycetidae</taxon>
        <taxon>Mycosphaerellales</taxon>
        <taxon>Extremaceae</taxon>
        <taxon>Extremus</taxon>
    </lineage>
</organism>
<name>A0AAJ0G9L0_9PEZI</name>
<dbReference type="Proteomes" id="UP001271007">
    <property type="component" value="Unassembled WGS sequence"/>
</dbReference>
<evidence type="ECO:0000313" key="3">
    <source>
        <dbReference type="Proteomes" id="UP001271007"/>
    </source>
</evidence>
<evidence type="ECO:0000313" key="2">
    <source>
        <dbReference type="EMBL" id="KAK3054539.1"/>
    </source>
</evidence>
<feature type="compositionally biased region" description="Polar residues" evidence="1">
    <location>
        <begin position="10"/>
        <end position="33"/>
    </location>
</feature>
<sequence length="343" mass="39087">MDVHREEQSFAPTAQMYQPAATSSNLRTANTNHGSTTPSSRSKSKGKGRAIDPPSPPYFRPEKIESADILAEIDRLERHRDLEDPDYSALDPSTSKARNGRKRKAAEPATVAESSTRAKKSKASRPRSHHVAYHKCALETQQRRDNSIKRIRDNWAVPSEQWFPEEMMPTLDKQPLPNPKDWNCPILEELAYLSSITRNEPERAYIAIQDSLSRPDRLAEGSQLLKTDIKYATERCEQEQPAPLVSSLITDAEVGHGHDEITSEPAALRSPTFADVEPNIKQEVQSSRPALDWSYEDDVEKLRECELRRDAKLAELEEFQQRMRVRQRMRERGGREDHAIALQ</sequence>
<gene>
    <name evidence="2" type="ORF">LTR09_004268</name>
</gene>
<feature type="compositionally biased region" description="Basic residues" evidence="1">
    <location>
        <begin position="117"/>
        <end position="133"/>
    </location>
</feature>
<protein>
    <submittedName>
        <fullName evidence="2">Uncharacterized protein</fullName>
    </submittedName>
</protein>
<reference evidence="2" key="1">
    <citation type="submission" date="2023-04" db="EMBL/GenBank/DDBJ databases">
        <title>Black Yeasts Isolated from many extreme environments.</title>
        <authorList>
            <person name="Coleine C."/>
            <person name="Stajich J.E."/>
            <person name="Selbmann L."/>
        </authorList>
    </citation>
    <scope>NUCLEOTIDE SEQUENCE</scope>
    <source>
        <strain evidence="2">CCFEE 5312</strain>
    </source>
</reference>
<dbReference type="AlphaFoldDB" id="A0AAJ0G9L0"/>
<keyword evidence="3" id="KW-1185">Reference proteome</keyword>
<feature type="region of interest" description="Disordered" evidence="1">
    <location>
        <begin position="1"/>
        <end position="66"/>
    </location>
</feature>
<comment type="caution">
    <text evidence="2">The sequence shown here is derived from an EMBL/GenBank/DDBJ whole genome shotgun (WGS) entry which is preliminary data.</text>
</comment>
<feature type="region of interest" description="Disordered" evidence="1">
    <location>
        <begin position="78"/>
        <end position="139"/>
    </location>
</feature>
<accession>A0AAJ0G9L0</accession>
<dbReference type="EMBL" id="JAWDJX010000011">
    <property type="protein sequence ID" value="KAK3054539.1"/>
    <property type="molecule type" value="Genomic_DNA"/>
</dbReference>
<proteinExistence type="predicted"/>
<evidence type="ECO:0000256" key="1">
    <source>
        <dbReference type="SAM" id="MobiDB-lite"/>
    </source>
</evidence>